<dbReference type="InterPro" id="IPR041588">
    <property type="entry name" value="Integrase_H2C2"/>
</dbReference>
<dbReference type="InterPro" id="IPR043502">
    <property type="entry name" value="DNA/RNA_pol_sf"/>
</dbReference>
<feature type="non-terminal residue" evidence="10">
    <location>
        <position position="1"/>
    </location>
</feature>
<keyword evidence="7" id="KW-0695">RNA-directed DNA polymerase</keyword>
<dbReference type="Proteomes" id="UP000311919">
    <property type="component" value="Unassembled WGS sequence"/>
</dbReference>
<keyword evidence="2" id="KW-0808">Transferase</keyword>
<proteinExistence type="predicted"/>
<dbReference type="GO" id="GO:0008233">
    <property type="term" value="F:peptidase activity"/>
    <property type="evidence" value="ECO:0007669"/>
    <property type="project" value="UniProtKB-KW"/>
</dbReference>
<feature type="domain" description="Integrase zinc-binding" evidence="9">
    <location>
        <begin position="436"/>
        <end position="490"/>
    </location>
</feature>
<dbReference type="Gene3D" id="3.30.70.270">
    <property type="match status" value="1"/>
</dbReference>
<accession>A0A4Z2DKC6</accession>
<evidence type="ECO:0000256" key="7">
    <source>
        <dbReference type="ARBA" id="ARBA00022918"/>
    </source>
</evidence>
<evidence type="ECO:0000256" key="2">
    <source>
        <dbReference type="ARBA" id="ARBA00022679"/>
    </source>
</evidence>
<keyword evidence="1" id="KW-0645">Protease</keyword>
<dbReference type="InterPro" id="IPR043128">
    <property type="entry name" value="Rev_trsase/Diguanyl_cyclase"/>
</dbReference>
<evidence type="ECO:0000256" key="1">
    <source>
        <dbReference type="ARBA" id="ARBA00022670"/>
    </source>
</evidence>
<dbReference type="GO" id="GO:0003964">
    <property type="term" value="F:RNA-directed DNA polymerase activity"/>
    <property type="evidence" value="ECO:0007669"/>
    <property type="project" value="UniProtKB-KW"/>
</dbReference>
<dbReference type="CDD" id="cd01647">
    <property type="entry name" value="RT_LTR"/>
    <property type="match status" value="1"/>
</dbReference>
<sequence length="490" mass="56248">NVEAWFCYAEAEFQNQCVTDPRVQFLAVVRSLPQPYERLKKSILKRGDLSDRQRLDELFHTIDLGNGSATEMLLRMKEVIGQRTFDEGLFRHLFLSKPPQQVQAVLVTFNNNPVDELASSADRILEITRTRHNEVYSVTEKPLETENEITKFNADQTILDDKVHRVKDPYLDFDERKIHIGVGTTTPMARNQRNVETSVVSLASNPLRRETIPPARPILDKYPDLNKATSKLSCVTSNVTHHITTTGQPVFSKAPEKLRIAKNEFDHMIDLGIIRPSSSPWPSPLHMVPKKDSNDWRPTGDYRRLNAQTTPDRYPSPHIHDLTATLKGMKVFSKIYLVKAYNQIPMAENDIPKTAIVTPFGLYEFLRMPFGLRNAAQTFQRFIDDVIHSLNRIQGIDLVKLARLQSEDIDFHHELAATTLQLQTKTIRKGIARPVVPSSYRRVIFDTLHNLSHPGVRATRKLITDRFCWPKTNRDIKEWARTCIACQKNK</sequence>
<evidence type="ECO:0000259" key="8">
    <source>
        <dbReference type="Pfam" id="PF00078"/>
    </source>
</evidence>
<gene>
    <name evidence="10" type="ORF">EWB00_000089</name>
</gene>
<evidence type="ECO:0000259" key="9">
    <source>
        <dbReference type="Pfam" id="PF17921"/>
    </source>
</evidence>
<keyword evidence="5" id="KW-0255">Endonuclease</keyword>
<dbReference type="EMBL" id="SKCS01000102">
    <property type="protein sequence ID" value="TNN16867.1"/>
    <property type="molecule type" value="Genomic_DNA"/>
</dbReference>
<dbReference type="STRING" id="6182.A0A4Z2DKC6"/>
<dbReference type="PANTHER" id="PTHR24559:SF454">
    <property type="entry name" value="RIBONUCLEASE H"/>
    <property type="match status" value="1"/>
</dbReference>
<evidence type="ECO:0000256" key="3">
    <source>
        <dbReference type="ARBA" id="ARBA00022695"/>
    </source>
</evidence>
<dbReference type="FunFam" id="3.10.10.10:FF:000007">
    <property type="entry name" value="Retrovirus-related Pol polyprotein from transposon 17.6-like Protein"/>
    <property type="match status" value="1"/>
</dbReference>
<evidence type="ECO:0000256" key="6">
    <source>
        <dbReference type="ARBA" id="ARBA00022801"/>
    </source>
</evidence>
<evidence type="ECO:0000256" key="4">
    <source>
        <dbReference type="ARBA" id="ARBA00022722"/>
    </source>
</evidence>
<dbReference type="GO" id="GO:0004519">
    <property type="term" value="F:endonuclease activity"/>
    <property type="evidence" value="ECO:0007669"/>
    <property type="project" value="UniProtKB-KW"/>
</dbReference>
<dbReference type="AlphaFoldDB" id="A0A4Z2DKC6"/>
<feature type="domain" description="Reverse transcriptase" evidence="8">
    <location>
        <begin position="288"/>
        <end position="392"/>
    </location>
</feature>
<keyword evidence="11" id="KW-1185">Reference proteome</keyword>
<dbReference type="InterPro" id="IPR000477">
    <property type="entry name" value="RT_dom"/>
</dbReference>
<keyword evidence="6" id="KW-0378">Hydrolase</keyword>
<comment type="caution">
    <text evidence="10">The sequence shown here is derived from an EMBL/GenBank/DDBJ whole genome shotgun (WGS) entry which is preliminary data.</text>
</comment>
<dbReference type="Pfam" id="PF00078">
    <property type="entry name" value="RVT_1"/>
    <property type="match status" value="1"/>
</dbReference>
<evidence type="ECO:0000313" key="10">
    <source>
        <dbReference type="EMBL" id="TNN16867.1"/>
    </source>
</evidence>
<protein>
    <submittedName>
        <fullName evidence="10">Retrovirus-related Pol polyprotein</fullName>
    </submittedName>
</protein>
<dbReference type="Gene3D" id="1.10.340.70">
    <property type="match status" value="1"/>
</dbReference>
<dbReference type="PANTHER" id="PTHR24559">
    <property type="entry name" value="TRANSPOSON TY3-I GAG-POL POLYPROTEIN"/>
    <property type="match status" value="1"/>
</dbReference>
<dbReference type="InterPro" id="IPR053134">
    <property type="entry name" value="RNA-dir_DNA_polymerase"/>
</dbReference>
<evidence type="ECO:0000256" key="5">
    <source>
        <dbReference type="ARBA" id="ARBA00022759"/>
    </source>
</evidence>
<dbReference type="Gene3D" id="3.10.10.10">
    <property type="entry name" value="HIV Type 1 Reverse Transcriptase, subunit A, domain 1"/>
    <property type="match status" value="1"/>
</dbReference>
<reference evidence="10 11" key="1">
    <citation type="submission" date="2019-03" db="EMBL/GenBank/DDBJ databases">
        <title>An improved genome assembly of the fluke Schistosoma japonicum.</title>
        <authorList>
            <person name="Hu W."/>
            <person name="Luo F."/>
            <person name="Yin M."/>
            <person name="Mo X."/>
            <person name="Sun C."/>
            <person name="Wu Q."/>
            <person name="Zhu B."/>
            <person name="Xiang M."/>
            <person name="Wang J."/>
            <person name="Wang Y."/>
            <person name="Zhang T."/>
            <person name="Xu B."/>
            <person name="Zheng H."/>
            <person name="Feng Z."/>
        </authorList>
    </citation>
    <scope>NUCLEOTIDE SEQUENCE [LARGE SCALE GENOMIC DNA]</scope>
    <source>
        <strain evidence="10">HuSjv2</strain>
        <tissue evidence="10">Worms</tissue>
    </source>
</reference>
<keyword evidence="4" id="KW-0540">Nuclease</keyword>
<dbReference type="Pfam" id="PF17921">
    <property type="entry name" value="Integrase_H2C2"/>
    <property type="match status" value="1"/>
</dbReference>
<organism evidence="10 11">
    <name type="scientific">Schistosoma japonicum</name>
    <name type="common">Blood fluke</name>
    <dbReference type="NCBI Taxonomy" id="6182"/>
    <lineage>
        <taxon>Eukaryota</taxon>
        <taxon>Metazoa</taxon>
        <taxon>Spiralia</taxon>
        <taxon>Lophotrochozoa</taxon>
        <taxon>Platyhelminthes</taxon>
        <taxon>Trematoda</taxon>
        <taxon>Digenea</taxon>
        <taxon>Strigeidida</taxon>
        <taxon>Schistosomatoidea</taxon>
        <taxon>Schistosomatidae</taxon>
        <taxon>Schistosoma</taxon>
    </lineage>
</organism>
<feature type="non-terminal residue" evidence="10">
    <location>
        <position position="490"/>
    </location>
</feature>
<evidence type="ECO:0000313" key="11">
    <source>
        <dbReference type="Proteomes" id="UP000311919"/>
    </source>
</evidence>
<dbReference type="GO" id="GO:0006508">
    <property type="term" value="P:proteolysis"/>
    <property type="evidence" value="ECO:0007669"/>
    <property type="project" value="UniProtKB-KW"/>
</dbReference>
<keyword evidence="3" id="KW-0548">Nucleotidyltransferase</keyword>
<dbReference type="SUPFAM" id="SSF56672">
    <property type="entry name" value="DNA/RNA polymerases"/>
    <property type="match status" value="1"/>
</dbReference>
<name>A0A4Z2DKC6_SCHJA</name>
<dbReference type="OrthoDB" id="6233583at2759"/>